<organism evidence="1 2">
    <name type="scientific">Flavobacterium succinicans</name>
    <dbReference type="NCBI Taxonomy" id="29536"/>
    <lineage>
        <taxon>Bacteria</taxon>
        <taxon>Pseudomonadati</taxon>
        <taxon>Bacteroidota</taxon>
        <taxon>Flavobacteriia</taxon>
        <taxon>Flavobacteriales</taxon>
        <taxon>Flavobacteriaceae</taxon>
        <taxon>Flavobacterium</taxon>
    </lineage>
</organism>
<gene>
    <name evidence="1" type="ORF">SAMN05444143_101693</name>
</gene>
<dbReference type="STRING" id="29536.FLB_24600"/>
<name>A0A1I4S6X2_9FLAO</name>
<dbReference type="EMBL" id="FOUT01000001">
    <property type="protein sequence ID" value="SFM60044.1"/>
    <property type="molecule type" value="Genomic_DNA"/>
</dbReference>
<dbReference type="SUPFAM" id="SSF56059">
    <property type="entry name" value="Glutathione synthetase ATP-binding domain-like"/>
    <property type="match status" value="1"/>
</dbReference>
<evidence type="ECO:0008006" key="3">
    <source>
        <dbReference type="Google" id="ProtNLM"/>
    </source>
</evidence>
<dbReference type="Proteomes" id="UP000182961">
    <property type="component" value="Unassembled WGS sequence"/>
</dbReference>
<dbReference type="eggNOG" id="ENOG5033QZV">
    <property type="taxonomic scope" value="Bacteria"/>
</dbReference>
<sequence length="422" mass="49433">MAITKKETKSQLIMHKIQLLQNQADKQKKWNELFSEYFQNDSGLNSHSFANSSVMLSSEYYQEMNRLCAILNKTCRAIVLNYFEDSRIRKYYQLDEELENILRKSNSEIYDQGFYRPDFLYDIHDQIKICEIGARYPLNGWMISYYLKLINDRLNSSGIVQKVTPKCIKNIVNDLRNQFAPSGKVAFVHDDEKGTEIFLLQKELAKFQIQLISVKPQDLTVLNDFICVNGEPILHFILEMDREELKKIKVDVLDKLIQQNSYFNDIRTLILIHDKRVLAVMYDAQIMNDYLDEEEYAFLRKYLIPSFIISDATSCDPFIDCEQNLILKLNSGGRGIGAYLKSHCTIEDWETIVRENWSSYLIQHFVDQKEFIDTENHRRIHLVGMLLCKDDKTYGAGLFRGSDESIVNVHQGRALIYPLFEK</sequence>
<accession>A0A1I4S6X2</accession>
<dbReference type="RefSeq" id="WP_024981474.1">
    <property type="nucleotide sequence ID" value="NZ_CBCRUM010000004.1"/>
</dbReference>
<keyword evidence="2" id="KW-1185">Reference proteome</keyword>
<evidence type="ECO:0000313" key="1">
    <source>
        <dbReference type="EMBL" id="SFM60044.1"/>
    </source>
</evidence>
<protein>
    <recommendedName>
        <fullName evidence="3">Glutathionylspermidine synthase preATP-grasp</fullName>
    </recommendedName>
</protein>
<evidence type="ECO:0000313" key="2">
    <source>
        <dbReference type="Proteomes" id="UP000182961"/>
    </source>
</evidence>
<proteinExistence type="predicted"/>
<dbReference type="AlphaFoldDB" id="A0A1I4S6X2"/>
<reference evidence="2" key="1">
    <citation type="submission" date="2016-10" db="EMBL/GenBank/DDBJ databases">
        <authorList>
            <person name="Varghese N."/>
            <person name="Submissions S."/>
        </authorList>
    </citation>
    <scope>NUCLEOTIDE SEQUENCE [LARGE SCALE GENOMIC DNA]</scope>
    <source>
        <strain evidence="2">DSM 4002</strain>
    </source>
</reference>